<protein>
    <submittedName>
        <fullName evidence="1">Uncharacterized protein</fullName>
    </submittedName>
</protein>
<keyword evidence="2" id="KW-1185">Reference proteome</keyword>
<dbReference type="Proteomes" id="UP000499080">
    <property type="component" value="Unassembled WGS sequence"/>
</dbReference>
<organism evidence="1 2">
    <name type="scientific">Araneus ventricosus</name>
    <name type="common">Orbweaver spider</name>
    <name type="synonym">Epeira ventricosa</name>
    <dbReference type="NCBI Taxonomy" id="182803"/>
    <lineage>
        <taxon>Eukaryota</taxon>
        <taxon>Metazoa</taxon>
        <taxon>Ecdysozoa</taxon>
        <taxon>Arthropoda</taxon>
        <taxon>Chelicerata</taxon>
        <taxon>Arachnida</taxon>
        <taxon>Araneae</taxon>
        <taxon>Araneomorphae</taxon>
        <taxon>Entelegynae</taxon>
        <taxon>Araneoidea</taxon>
        <taxon>Araneidae</taxon>
        <taxon>Araneus</taxon>
    </lineage>
</organism>
<proteinExistence type="predicted"/>
<dbReference type="AlphaFoldDB" id="A0A4Y2P2J4"/>
<sequence length="99" mass="11503">MRIERRDVSTRAGDHRNDYAKAELPAATNQKELNMSCTVTKIPCDMSYWTTEDTVQRIYLLIQHPGESTQPFGFRVLIDFQGGEHSSRHIEMLKMENKM</sequence>
<evidence type="ECO:0000313" key="1">
    <source>
        <dbReference type="EMBL" id="GBN45531.1"/>
    </source>
</evidence>
<dbReference type="EMBL" id="BGPR01130836">
    <property type="protein sequence ID" value="GBN45531.1"/>
    <property type="molecule type" value="Genomic_DNA"/>
</dbReference>
<name>A0A4Y2P2J4_ARAVE</name>
<gene>
    <name evidence="1" type="ORF">AVEN_25468_1</name>
</gene>
<accession>A0A4Y2P2J4</accession>
<evidence type="ECO:0000313" key="2">
    <source>
        <dbReference type="Proteomes" id="UP000499080"/>
    </source>
</evidence>
<comment type="caution">
    <text evidence="1">The sequence shown here is derived from an EMBL/GenBank/DDBJ whole genome shotgun (WGS) entry which is preliminary data.</text>
</comment>
<reference evidence="1 2" key="1">
    <citation type="journal article" date="2019" name="Sci. Rep.">
        <title>Orb-weaving spider Araneus ventricosus genome elucidates the spidroin gene catalogue.</title>
        <authorList>
            <person name="Kono N."/>
            <person name="Nakamura H."/>
            <person name="Ohtoshi R."/>
            <person name="Moran D.A.P."/>
            <person name="Shinohara A."/>
            <person name="Yoshida Y."/>
            <person name="Fujiwara M."/>
            <person name="Mori M."/>
            <person name="Tomita M."/>
            <person name="Arakawa K."/>
        </authorList>
    </citation>
    <scope>NUCLEOTIDE SEQUENCE [LARGE SCALE GENOMIC DNA]</scope>
</reference>